<gene>
    <name evidence="1" type="ORF">HKB21_15185</name>
</gene>
<evidence type="ECO:0000313" key="2">
    <source>
        <dbReference type="Proteomes" id="UP000555836"/>
    </source>
</evidence>
<dbReference type="Proteomes" id="UP000555836">
    <property type="component" value="Unassembled WGS sequence"/>
</dbReference>
<dbReference type="AlphaFoldDB" id="A0A7Y0X6G3"/>
<feature type="non-terminal residue" evidence="1">
    <location>
        <position position="1"/>
    </location>
</feature>
<protein>
    <submittedName>
        <fullName evidence="1">Uncharacterized protein</fullName>
    </submittedName>
</protein>
<dbReference type="InterPro" id="IPR038440">
    <property type="entry name" value="FimV_C_sf"/>
</dbReference>
<dbReference type="NCBIfam" id="TIGR03504">
    <property type="entry name" value="FimV_Cterm"/>
    <property type="match status" value="1"/>
</dbReference>
<feature type="non-terminal residue" evidence="1">
    <location>
        <position position="76"/>
    </location>
</feature>
<organism evidence="1 2">
    <name type="scientific">Vibrio parahaemolyticus</name>
    <dbReference type="NCBI Taxonomy" id="670"/>
    <lineage>
        <taxon>Bacteria</taxon>
        <taxon>Pseudomonadati</taxon>
        <taxon>Pseudomonadota</taxon>
        <taxon>Gammaproteobacteria</taxon>
        <taxon>Vibrionales</taxon>
        <taxon>Vibrionaceae</taxon>
        <taxon>Vibrio</taxon>
    </lineage>
</organism>
<dbReference type="EMBL" id="JABCLD010001661">
    <property type="protein sequence ID" value="NMU26960.1"/>
    <property type="molecule type" value="Genomic_DNA"/>
</dbReference>
<sequence>LMAQVDREGGEFEEEDLKLGVGLNEFPDVIGEIGDIDVDNNAEAAGKLDLAKIYLEMNDSQGAIKLLEEAIVYGED</sequence>
<dbReference type="InterPro" id="IPR020011">
    <property type="entry name" value="FimV_C"/>
</dbReference>
<dbReference type="Gene3D" id="1.20.58.2200">
    <property type="match status" value="1"/>
</dbReference>
<reference evidence="1 2" key="1">
    <citation type="submission" date="2020-04" db="EMBL/GenBank/DDBJ databases">
        <title>Whole-genome sequencing of Vibrio spp. from China reveals different genetic environments of blaCTX-M-14 among diverse lineages.</title>
        <authorList>
            <person name="Zheng Z."/>
            <person name="Ye L."/>
            <person name="Chen S."/>
        </authorList>
    </citation>
    <scope>NUCLEOTIDE SEQUENCE [LARGE SCALE GENOMIC DNA]</scope>
    <source>
        <strain evidence="1 2">Vb0574</strain>
    </source>
</reference>
<proteinExistence type="predicted"/>
<accession>A0A7Y0X6G3</accession>
<evidence type="ECO:0000313" key="1">
    <source>
        <dbReference type="EMBL" id="NMU26960.1"/>
    </source>
</evidence>
<name>A0A7Y0X6G3_VIBPH</name>
<comment type="caution">
    <text evidence="1">The sequence shown here is derived from an EMBL/GenBank/DDBJ whole genome shotgun (WGS) entry which is preliminary data.</text>
</comment>